<proteinExistence type="predicted"/>
<evidence type="ECO:0000313" key="2">
    <source>
        <dbReference type="EMBL" id="KAJ4387097.1"/>
    </source>
</evidence>
<dbReference type="AlphaFoldDB" id="A0A9W8YKL5"/>
<evidence type="ECO:0000313" key="3">
    <source>
        <dbReference type="Proteomes" id="UP001140453"/>
    </source>
</evidence>
<evidence type="ECO:0000256" key="1">
    <source>
        <dbReference type="SAM" id="MobiDB-lite"/>
    </source>
</evidence>
<organism evidence="2 3">
    <name type="scientific">Gnomoniopsis smithogilvyi</name>
    <dbReference type="NCBI Taxonomy" id="1191159"/>
    <lineage>
        <taxon>Eukaryota</taxon>
        <taxon>Fungi</taxon>
        <taxon>Dikarya</taxon>
        <taxon>Ascomycota</taxon>
        <taxon>Pezizomycotina</taxon>
        <taxon>Sordariomycetes</taxon>
        <taxon>Sordariomycetidae</taxon>
        <taxon>Diaporthales</taxon>
        <taxon>Gnomoniaceae</taxon>
        <taxon>Gnomoniopsis</taxon>
    </lineage>
</organism>
<gene>
    <name evidence="2" type="primary">OLA1_2</name>
    <name evidence="2" type="ORF">N0V93_007684</name>
</gene>
<dbReference type="SUPFAM" id="SSF48452">
    <property type="entry name" value="TPR-like"/>
    <property type="match status" value="1"/>
</dbReference>
<dbReference type="PANTHER" id="PTHR21581:SF6">
    <property type="entry name" value="TRAFFICKING PROTEIN PARTICLE COMPLEX SUBUNIT 12"/>
    <property type="match status" value="1"/>
</dbReference>
<dbReference type="Proteomes" id="UP001140453">
    <property type="component" value="Unassembled WGS sequence"/>
</dbReference>
<name>A0A9W8YKL5_9PEZI</name>
<feature type="region of interest" description="Disordered" evidence="1">
    <location>
        <begin position="1"/>
        <end position="90"/>
    </location>
</feature>
<accession>A0A9W8YKL5</accession>
<dbReference type="InterPro" id="IPR011990">
    <property type="entry name" value="TPR-like_helical_dom_sf"/>
</dbReference>
<protein>
    <submittedName>
        <fullName evidence="2">Obg-like ATPase</fullName>
    </submittedName>
</protein>
<reference evidence="2" key="1">
    <citation type="submission" date="2022-10" db="EMBL/GenBank/DDBJ databases">
        <title>Tapping the CABI collections for fungal endophytes: first genome assemblies for Collariella, Neodidymelliopsis, Ascochyta clinopodiicola, Didymella pomorum, Didymosphaeria variabile, Neocosmospora piperis and Neocucurbitaria cava.</title>
        <authorList>
            <person name="Hill R."/>
        </authorList>
    </citation>
    <scope>NUCLEOTIDE SEQUENCE</scope>
    <source>
        <strain evidence="2">IMI 355082</strain>
    </source>
</reference>
<dbReference type="GO" id="GO:0005794">
    <property type="term" value="C:Golgi apparatus"/>
    <property type="evidence" value="ECO:0007669"/>
    <property type="project" value="TreeGrafter"/>
</dbReference>
<dbReference type="Gene3D" id="1.25.40.10">
    <property type="entry name" value="Tetratricopeptide repeat domain"/>
    <property type="match status" value="1"/>
</dbReference>
<dbReference type="PANTHER" id="PTHR21581">
    <property type="entry name" value="D-ALANYL-D-ALANINE CARBOXYPEPTIDASE"/>
    <property type="match status" value="1"/>
</dbReference>
<dbReference type="EMBL" id="JAPEVB010000005">
    <property type="protein sequence ID" value="KAJ4387097.1"/>
    <property type="molecule type" value="Genomic_DNA"/>
</dbReference>
<keyword evidence="3" id="KW-1185">Reference proteome</keyword>
<dbReference type="GO" id="GO:0030008">
    <property type="term" value="C:TRAPP complex"/>
    <property type="evidence" value="ECO:0007669"/>
    <property type="project" value="TreeGrafter"/>
</dbReference>
<feature type="compositionally biased region" description="Low complexity" evidence="1">
    <location>
        <begin position="17"/>
        <end position="29"/>
    </location>
</feature>
<feature type="compositionally biased region" description="Polar residues" evidence="1">
    <location>
        <begin position="57"/>
        <end position="66"/>
    </location>
</feature>
<sequence length="434" mass="47152">MDQSQSLPVRGHVRNKSSTARPTRPRTSTKGPLDLDDEPLTSPISPRPQGVHLTPRPLSQQASPRISSDRARLSPRSPSRGRSPMAPPKDFTYLLKPEIYHPIPTQTIPAPFRTSPQQPSPDTPIPELLARGHFRGAAIAAVNALTGTPPPASPARIFELLYTRLSCLTLIEATQIAAQEARALEDINSAAFVDEVAGEHLVPWELRVLVVRLQAMGFGDPRRAVMSYYDLAREARGRIAVAAAAHDHSASEVWKERLVELGMKVAGALIEMDDLAGAAGHLAGLRERGDGKLAMAKALLWLHLGDTDAARRCVKEGEAGDKIVGALCEMASGNYDSALAMWKELREAMAGDEMVSVNLAVCLLYTGKMDEAKEVLEGLVESRFSSHTLLFNLSTIYELCTDRSRTLKGTLAAKLAGMDATEKGWEKSNADFKL</sequence>
<feature type="compositionally biased region" description="Low complexity" evidence="1">
    <location>
        <begin position="74"/>
        <end position="84"/>
    </location>
</feature>
<dbReference type="Pfam" id="PF14559">
    <property type="entry name" value="TPR_19"/>
    <property type="match status" value="1"/>
</dbReference>
<dbReference type="OrthoDB" id="428342at2759"/>
<comment type="caution">
    <text evidence="2">The sequence shown here is derived from an EMBL/GenBank/DDBJ whole genome shotgun (WGS) entry which is preliminary data.</text>
</comment>